<keyword evidence="2" id="KW-0812">Transmembrane</keyword>
<sequence>MDDSELQTGPGSGDPASGDPSASDPGFFSSLGSGSMLGQLRLTFLALMPMPVLVAAMSPFIVRIETHHLDAPPVWAEAAVIALALAVLLVVRRLPPPLSPDLAPDRVAAAASSSFRATLFLRFAMTEAVVLAGLPLSMVSDSLVPMTVAFGLGFPLMLALSLPTRGTIERIRERLEHNGLTTDLWATLLGPFPGRAKASPTS</sequence>
<reference evidence="4" key="1">
    <citation type="journal article" date="2019" name="Int. J. Syst. Evol. Microbiol.">
        <title>The Global Catalogue of Microorganisms (GCM) 10K type strain sequencing project: providing services to taxonomists for standard genome sequencing and annotation.</title>
        <authorList>
            <consortium name="The Broad Institute Genomics Platform"/>
            <consortium name="The Broad Institute Genome Sequencing Center for Infectious Disease"/>
            <person name="Wu L."/>
            <person name="Ma J."/>
        </authorList>
    </citation>
    <scope>NUCLEOTIDE SEQUENCE [LARGE SCALE GENOMIC DNA]</scope>
    <source>
        <strain evidence="4">JCM 9377</strain>
    </source>
</reference>
<feature type="region of interest" description="Disordered" evidence="1">
    <location>
        <begin position="1"/>
        <end position="24"/>
    </location>
</feature>
<dbReference type="Proteomes" id="UP001501237">
    <property type="component" value="Unassembled WGS sequence"/>
</dbReference>
<organism evidence="3 4">
    <name type="scientific">Actinocorallia longicatena</name>
    <dbReference type="NCBI Taxonomy" id="111803"/>
    <lineage>
        <taxon>Bacteria</taxon>
        <taxon>Bacillati</taxon>
        <taxon>Actinomycetota</taxon>
        <taxon>Actinomycetes</taxon>
        <taxon>Streptosporangiales</taxon>
        <taxon>Thermomonosporaceae</taxon>
        <taxon>Actinocorallia</taxon>
    </lineage>
</organism>
<feature type="transmembrane region" description="Helical" evidence="2">
    <location>
        <begin position="143"/>
        <end position="162"/>
    </location>
</feature>
<dbReference type="EMBL" id="BAAAUV010000004">
    <property type="protein sequence ID" value="GAA3203823.1"/>
    <property type="molecule type" value="Genomic_DNA"/>
</dbReference>
<protein>
    <submittedName>
        <fullName evidence="3">Uncharacterized protein</fullName>
    </submittedName>
</protein>
<feature type="transmembrane region" description="Helical" evidence="2">
    <location>
        <begin position="74"/>
        <end position="91"/>
    </location>
</feature>
<evidence type="ECO:0000256" key="2">
    <source>
        <dbReference type="SAM" id="Phobius"/>
    </source>
</evidence>
<accession>A0ABP6Q7I1</accession>
<feature type="transmembrane region" description="Helical" evidence="2">
    <location>
        <begin position="42"/>
        <end position="62"/>
    </location>
</feature>
<keyword evidence="2" id="KW-1133">Transmembrane helix</keyword>
<name>A0ABP6Q7I1_9ACTN</name>
<comment type="caution">
    <text evidence="3">The sequence shown here is derived from an EMBL/GenBank/DDBJ whole genome shotgun (WGS) entry which is preliminary data.</text>
</comment>
<feature type="compositionally biased region" description="Low complexity" evidence="1">
    <location>
        <begin position="13"/>
        <end position="24"/>
    </location>
</feature>
<keyword evidence="4" id="KW-1185">Reference proteome</keyword>
<proteinExistence type="predicted"/>
<dbReference type="RefSeq" id="WP_344824638.1">
    <property type="nucleotide sequence ID" value="NZ_BAAAUV010000004.1"/>
</dbReference>
<evidence type="ECO:0000313" key="3">
    <source>
        <dbReference type="EMBL" id="GAA3203823.1"/>
    </source>
</evidence>
<evidence type="ECO:0000313" key="4">
    <source>
        <dbReference type="Proteomes" id="UP001501237"/>
    </source>
</evidence>
<evidence type="ECO:0000256" key="1">
    <source>
        <dbReference type="SAM" id="MobiDB-lite"/>
    </source>
</evidence>
<gene>
    <name evidence="3" type="ORF">GCM10010468_18100</name>
</gene>
<keyword evidence="2" id="KW-0472">Membrane</keyword>